<evidence type="ECO:0000313" key="3">
    <source>
        <dbReference type="Proteomes" id="UP001066276"/>
    </source>
</evidence>
<evidence type="ECO:0000256" key="1">
    <source>
        <dbReference type="SAM" id="MobiDB-lite"/>
    </source>
</evidence>
<reference evidence="2" key="1">
    <citation type="journal article" date="2022" name="bioRxiv">
        <title>Sequencing and chromosome-scale assembly of the giantPleurodeles waltlgenome.</title>
        <authorList>
            <person name="Brown T."/>
            <person name="Elewa A."/>
            <person name="Iarovenko S."/>
            <person name="Subramanian E."/>
            <person name="Araus A.J."/>
            <person name="Petzold A."/>
            <person name="Susuki M."/>
            <person name="Suzuki K.-i.T."/>
            <person name="Hayashi T."/>
            <person name="Toyoda A."/>
            <person name="Oliveira C."/>
            <person name="Osipova E."/>
            <person name="Leigh N.D."/>
            <person name="Simon A."/>
            <person name="Yun M.H."/>
        </authorList>
    </citation>
    <scope>NUCLEOTIDE SEQUENCE</scope>
    <source>
        <strain evidence="2">20211129_DDA</strain>
        <tissue evidence="2">Liver</tissue>
    </source>
</reference>
<dbReference type="AlphaFoldDB" id="A0AAV7RDF2"/>
<feature type="compositionally biased region" description="Basic and acidic residues" evidence="1">
    <location>
        <begin position="45"/>
        <end position="55"/>
    </location>
</feature>
<proteinExistence type="predicted"/>
<sequence>MAGARRAPGTGLKEAPGEGCPPAPIRTASWSGTPLWVTSGGSSEGRARGGEDRRSPRPAWPWLPLPEALGAPVTGGLLALGRAGPSACWSGLQVLGHALPLPEDRLSWERLAGLGLPPPRPAAEGPAGAGA</sequence>
<feature type="region of interest" description="Disordered" evidence="1">
    <location>
        <begin position="1"/>
        <end position="59"/>
    </location>
</feature>
<accession>A0AAV7RDF2</accession>
<gene>
    <name evidence="2" type="ORF">NDU88_001571</name>
</gene>
<organism evidence="2 3">
    <name type="scientific">Pleurodeles waltl</name>
    <name type="common">Iberian ribbed newt</name>
    <dbReference type="NCBI Taxonomy" id="8319"/>
    <lineage>
        <taxon>Eukaryota</taxon>
        <taxon>Metazoa</taxon>
        <taxon>Chordata</taxon>
        <taxon>Craniata</taxon>
        <taxon>Vertebrata</taxon>
        <taxon>Euteleostomi</taxon>
        <taxon>Amphibia</taxon>
        <taxon>Batrachia</taxon>
        <taxon>Caudata</taxon>
        <taxon>Salamandroidea</taxon>
        <taxon>Salamandridae</taxon>
        <taxon>Pleurodelinae</taxon>
        <taxon>Pleurodeles</taxon>
    </lineage>
</organism>
<name>A0AAV7RDF2_PLEWA</name>
<keyword evidence="3" id="KW-1185">Reference proteome</keyword>
<evidence type="ECO:0000313" key="2">
    <source>
        <dbReference type="EMBL" id="KAJ1148745.1"/>
    </source>
</evidence>
<dbReference type="Proteomes" id="UP001066276">
    <property type="component" value="Chromosome 5"/>
</dbReference>
<dbReference type="EMBL" id="JANPWB010000009">
    <property type="protein sequence ID" value="KAJ1148745.1"/>
    <property type="molecule type" value="Genomic_DNA"/>
</dbReference>
<protein>
    <submittedName>
        <fullName evidence="2">Uncharacterized protein</fullName>
    </submittedName>
</protein>
<comment type="caution">
    <text evidence="2">The sequence shown here is derived from an EMBL/GenBank/DDBJ whole genome shotgun (WGS) entry which is preliminary data.</text>
</comment>